<dbReference type="Proteomes" id="UP000299102">
    <property type="component" value="Unassembled WGS sequence"/>
</dbReference>
<name>A0A4C1VV67_EUMVA</name>
<evidence type="ECO:0000313" key="2">
    <source>
        <dbReference type="EMBL" id="GBP43048.1"/>
    </source>
</evidence>
<proteinExistence type="predicted"/>
<organism evidence="2 3">
    <name type="scientific">Eumeta variegata</name>
    <name type="common">Bagworm moth</name>
    <name type="synonym">Eumeta japonica</name>
    <dbReference type="NCBI Taxonomy" id="151549"/>
    <lineage>
        <taxon>Eukaryota</taxon>
        <taxon>Metazoa</taxon>
        <taxon>Ecdysozoa</taxon>
        <taxon>Arthropoda</taxon>
        <taxon>Hexapoda</taxon>
        <taxon>Insecta</taxon>
        <taxon>Pterygota</taxon>
        <taxon>Neoptera</taxon>
        <taxon>Endopterygota</taxon>
        <taxon>Lepidoptera</taxon>
        <taxon>Glossata</taxon>
        <taxon>Ditrysia</taxon>
        <taxon>Tineoidea</taxon>
        <taxon>Psychidae</taxon>
        <taxon>Oiketicinae</taxon>
        <taxon>Eumeta</taxon>
    </lineage>
</organism>
<dbReference type="EMBL" id="BGZK01000429">
    <property type="protein sequence ID" value="GBP43048.1"/>
    <property type="molecule type" value="Genomic_DNA"/>
</dbReference>
<feature type="transmembrane region" description="Helical" evidence="1">
    <location>
        <begin position="6"/>
        <end position="24"/>
    </location>
</feature>
<keyword evidence="1" id="KW-0812">Transmembrane</keyword>
<evidence type="ECO:0000256" key="1">
    <source>
        <dbReference type="SAM" id="Phobius"/>
    </source>
</evidence>
<evidence type="ECO:0000313" key="3">
    <source>
        <dbReference type="Proteomes" id="UP000299102"/>
    </source>
</evidence>
<dbReference type="AlphaFoldDB" id="A0A4C1VV67"/>
<keyword evidence="1" id="KW-1133">Transmembrane helix</keyword>
<accession>A0A4C1VV67</accession>
<keyword evidence="3" id="KW-1185">Reference proteome</keyword>
<reference evidence="2 3" key="1">
    <citation type="journal article" date="2019" name="Commun. Biol.">
        <title>The bagworm genome reveals a unique fibroin gene that provides high tensile strength.</title>
        <authorList>
            <person name="Kono N."/>
            <person name="Nakamura H."/>
            <person name="Ohtoshi R."/>
            <person name="Tomita M."/>
            <person name="Numata K."/>
            <person name="Arakawa K."/>
        </authorList>
    </citation>
    <scope>NUCLEOTIDE SEQUENCE [LARGE SCALE GENOMIC DNA]</scope>
</reference>
<sequence length="110" mass="12522">MLVGIFIVRVACAVSAIMKIAIVRDDSKRMRGKRTHAYKHSWRRDEVGRNDYRDFAYNKPANVRLRAAIVGIYGVFQGSLTTVQLEINHTCSDFIFIMIDRTVLGSRSVS</sequence>
<comment type="caution">
    <text evidence="2">The sequence shown here is derived from an EMBL/GenBank/DDBJ whole genome shotgun (WGS) entry which is preliminary data.</text>
</comment>
<protein>
    <submittedName>
        <fullName evidence="2">Uncharacterized protein</fullName>
    </submittedName>
</protein>
<keyword evidence="1" id="KW-0472">Membrane</keyword>
<gene>
    <name evidence="2" type="ORF">EVAR_96307_1</name>
</gene>